<dbReference type="EMBL" id="MAHS01000002">
    <property type="protein sequence ID" value="OPB52775.1"/>
    <property type="molecule type" value="Genomic_DNA"/>
</dbReference>
<gene>
    <name evidence="1" type="ORF">AYC66_17925</name>
    <name evidence="2" type="ORF">BAY09_18025</name>
</gene>
<reference evidence="2" key="2">
    <citation type="submission" date="2016-06" db="EMBL/GenBank/DDBJ databases">
        <authorList>
            <person name="Nicholson A.C."/>
        </authorList>
    </citation>
    <scope>NUCLEOTIDE SEQUENCE [LARGE SCALE GENOMIC DNA]</scope>
    <source>
        <strain evidence="2">E6809</strain>
    </source>
</reference>
<dbReference type="Proteomes" id="UP000189738">
    <property type="component" value="Chromosome"/>
</dbReference>
<evidence type="ECO:0000313" key="2">
    <source>
        <dbReference type="EMBL" id="OPB52775.1"/>
    </source>
</evidence>
<name>A0A494JCH8_9FLAO</name>
<dbReference type="EMBL" id="CP014339">
    <property type="protein sequence ID" value="AQX52440.1"/>
    <property type="molecule type" value="Genomic_DNA"/>
</dbReference>
<dbReference type="RefSeq" id="WP_078719803.1">
    <property type="nucleotide sequence ID" value="NZ_CP014339.1"/>
</dbReference>
<proteinExistence type="predicted"/>
<sequence>MSESEATIRLRKREQLKKKYSLSDLEYDYLWTLFMEYGMTRGEATHRSPANHYYLQGISEHNVIEWHSWKSKMTPELKKIISEKYPQLMVTDKTLL</sequence>
<organism evidence="2">
    <name type="scientific">Elizabethkingia anophelis</name>
    <dbReference type="NCBI Taxonomy" id="1117645"/>
    <lineage>
        <taxon>Bacteria</taxon>
        <taxon>Pseudomonadati</taxon>
        <taxon>Bacteroidota</taxon>
        <taxon>Flavobacteriia</taxon>
        <taxon>Flavobacteriales</taxon>
        <taxon>Weeksellaceae</taxon>
        <taxon>Elizabethkingia</taxon>
    </lineage>
</organism>
<evidence type="ECO:0000313" key="1">
    <source>
        <dbReference type="EMBL" id="AQX52440.1"/>
    </source>
</evidence>
<dbReference type="AlphaFoldDB" id="A0A494JCH8"/>
<evidence type="ECO:0000313" key="3">
    <source>
        <dbReference type="Proteomes" id="UP000189738"/>
    </source>
</evidence>
<accession>A0A494JCH8</accession>
<protein>
    <submittedName>
        <fullName evidence="2">Uncharacterized protein</fullName>
    </submittedName>
</protein>
<reference evidence="1 3" key="1">
    <citation type="submission" date="2016-02" db="EMBL/GenBank/DDBJ databases">
        <authorList>
            <person name="Nicholson A.C."/>
            <person name="Humrighouse B.W."/>
            <person name="Loparev V."/>
            <person name="Emery B."/>
            <person name="Graziano J."/>
            <person name="McQuiston J.R."/>
        </authorList>
    </citation>
    <scope>NUCLEOTIDE SEQUENCE [LARGE SCALE GENOMIC DNA]</scope>
    <source>
        <strain evidence="1 3">E6809</strain>
    </source>
</reference>